<dbReference type="EnsemblPlants" id="OPUNC12G11190.1">
    <property type="protein sequence ID" value="OPUNC12G11190.1"/>
    <property type="gene ID" value="OPUNC12G11190"/>
</dbReference>
<dbReference type="AlphaFoldDB" id="A0A0E0MMJ8"/>
<organism evidence="1">
    <name type="scientific">Oryza punctata</name>
    <name type="common">Red rice</name>
    <dbReference type="NCBI Taxonomy" id="4537"/>
    <lineage>
        <taxon>Eukaryota</taxon>
        <taxon>Viridiplantae</taxon>
        <taxon>Streptophyta</taxon>
        <taxon>Embryophyta</taxon>
        <taxon>Tracheophyta</taxon>
        <taxon>Spermatophyta</taxon>
        <taxon>Magnoliopsida</taxon>
        <taxon>Liliopsida</taxon>
        <taxon>Poales</taxon>
        <taxon>Poaceae</taxon>
        <taxon>BOP clade</taxon>
        <taxon>Oryzoideae</taxon>
        <taxon>Oryzeae</taxon>
        <taxon>Oryzinae</taxon>
        <taxon>Oryza</taxon>
    </lineage>
</organism>
<reference evidence="1" key="2">
    <citation type="submission" date="2018-05" db="EMBL/GenBank/DDBJ databases">
        <title>OpunRS2 (Oryza punctata Reference Sequence Version 2).</title>
        <authorList>
            <person name="Zhang J."/>
            <person name="Kudrna D."/>
            <person name="Lee S."/>
            <person name="Talag J."/>
            <person name="Welchert J."/>
            <person name="Wing R.A."/>
        </authorList>
    </citation>
    <scope>NUCLEOTIDE SEQUENCE [LARGE SCALE GENOMIC DNA]</scope>
</reference>
<dbReference type="Proteomes" id="UP000026962">
    <property type="component" value="Chromosome 12"/>
</dbReference>
<dbReference type="Gramene" id="OPUNC12G11190.1">
    <property type="protein sequence ID" value="OPUNC12G11190.1"/>
    <property type="gene ID" value="OPUNC12G11190"/>
</dbReference>
<name>A0A0E0MMJ8_ORYPU</name>
<proteinExistence type="predicted"/>
<keyword evidence="2" id="KW-1185">Reference proteome</keyword>
<evidence type="ECO:0000313" key="2">
    <source>
        <dbReference type="Proteomes" id="UP000026962"/>
    </source>
</evidence>
<evidence type="ECO:0000313" key="1">
    <source>
        <dbReference type="EnsemblPlants" id="OPUNC12G11190.1"/>
    </source>
</evidence>
<dbReference type="HOGENOM" id="CLU_2458636_0_0_1"/>
<protein>
    <submittedName>
        <fullName evidence="1">Uncharacterized protein</fullName>
    </submittedName>
</protein>
<sequence>MDLLPRPSNRGEGESRAPVLRWLGIGNVSGGLCSRVTRIRGVWWQVKGERERVGTADGGARFRPAMVVTVVACFEGEMKGELVKWDLLV</sequence>
<reference evidence="1" key="1">
    <citation type="submission" date="2015-04" db="UniProtKB">
        <authorList>
            <consortium name="EnsemblPlants"/>
        </authorList>
    </citation>
    <scope>IDENTIFICATION</scope>
</reference>
<accession>A0A0E0MMJ8</accession>